<evidence type="ECO:0000313" key="2">
    <source>
        <dbReference type="EMBL" id="KAG7518520.1"/>
    </source>
</evidence>
<reference evidence="2 3" key="1">
    <citation type="journal article" date="2021" name="Sci. Rep.">
        <title>Chromosome anchoring in Senegalese sole (Solea senegalensis) reveals sex-associated markers and genome rearrangements in flatfish.</title>
        <authorList>
            <person name="Guerrero-Cozar I."/>
            <person name="Gomez-Garrido J."/>
            <person name="Berbel C."/>
            <person name="Martinez-Blanch J.F."/>
            <person name="Alioto T."/>
            <person name="Claros M.G."/>
            <person name="Gagnaire P.A."/>
            <person name="Manchado M."/>
        </authorList>
    </citation>
    <scope>NUCLEOTIDE SEQUENCE [LARGE SCALE GENOMIC DNA]</scope>
    <source>
        <strain evidence="2">Sse05_10M</strain>
    </source>
</reference>
<proteinExistence type="predicted"/>
<name>A0AAV6SNG8_SOLSE</name>
<comment type="caution">
    <text evidence="2">The sequence shown here is derived from an EMBL/GenBank/DDBJ whole genome shotgun (WGS) entry which is preliminary data.</text>
</comment>
<feature type="region of interest" description="Disordered" evidence="1">
    <location>
        <begin position="100"/>
        <end position="119"/>
    </location>
</feature>
<organism evidence="2 3">
    <name type="scientific">Solea senegalensis</name>
    <name type="common">Senegalese sole</name>
    <dbReference type="NCBI Taxonomy" id="28829"/>
    <lineage>
        <taxon>Eukaryota</taxon>
        <taxon>Metazoa</taxon>
        <taxon>Chordata</taxon>
        <taxon>Craniata</taxon>
        <taxon>Vertebrata</taxon>
        <taxon>Euteleostomi</taxon>
        <taxon>Actinopterygii</taxon>
        <taxon>Neopterygii</taxon>
        <taxon>Teleostei</taxon>
        <taxon>Neoteleostei</taxon>
        <taxon>Acanthomorphata</taxon>
        <taxon>Carangaria</taxon>
        <taxon>Pleuronectiformes</taxon>
        <taxon>Pleuronectoidei</taxon>
        <taxon>Soleidae</taxon>
        <taxon>Solea</taxon>
    </lineage>
</organism>
<dbReference type="Proteomes" id="UP000693946">
    <property type="component" value="Linkage Group LG12"/>
</dbReference>
<feature type="region of interest" description="Disordered" evidence="1">
    <location>
        <begin position="76"/>
        <end position="95"/>
    </location>
</feature>
<dbReference type="EMBL" id="JAGKHQ010000004">
    <property type="protein sequence ID" value="KAG7518520.1"/>
    <property type="molecule type" value="Genomic_DNA"/>
</dbReference>
<evidence type="ECO:0000313" key="3">
    <source>
        <dbReference type="Proteomes" id="UP000693946"/>
    </source>
</evidence>
<keyword evidence="3" id="KW-1185">Reference proteome</keyword>
<accession>A0AAV6SNG8</accession>
<protein>
    <submittedName>
        <fullName evidence="2">Uncharacterized protein</fullName>
    </submittedName>
</protein>
<dbReference type="AlphaFoldDB" id="A0AAV6SNG8"/>
<evidence type="ECO:0000256" key="1">
    <source>
        <dbReference type="SAM" id="MobiDB-lite"/>
    </source>
</evidence>
<gene>
    <name evidence="2" type="ORF">JOB18_036291</name>
</gene>
<sequence length="119" mass="13202">MWLTGNEAEADHREELYTLHVLNLLVEGQRCVEGMEWNGMEKKCSLRPKWSTRWQVVGQTGPLKLTPGLCAGMDSAIDPAARNGREGSKVPPEGLQTMDHAQEESKVSWGLSHNKGCLT</sequence>